<gene>
    <name evidence="1" type="ORF">Cpir12675_000909</name>
</gene>
<proteinExistence type="predicted"/>
<reference evidence="1 2" key="1">
    <citation type="journal article" date="2024" name="IMA Fungus">
        <title>IMA Genome - F19 : A genome assembly and annotation guide to empower mycologists, including annotated draft genome sequences of Ceratocystis pirilliformis, Diaporthe australafricana, Fusarium ophioides, Paecilomyces lecythidis, and Sporothrix stenoceras.</title>
        <authorList>
            <person name="Aylward J."/>
            <person name="Wilson A.M."/>
            <person name="Visagie C.M."/>
            <person name="Spraker J."/>
            <person name="Barnes I."/>
            <person name="Buitendag C."/>
            <person name="Ceriani C."/>
            <person name="Del Mar Angel L."/>
            <person name="du Plessis D."/>
            <person name="Fuchs T."/>
            <person name="Gasser K."/>
            <person name="Kramer D."/>
            <person name="Li W."/>
            <person name="Munsamy K."/>
            <person name="Piso A."/>
            <person name="Price J.L."/>
            <person name="Sonnekus B."/>
            <person name="Thomas C."/>
            <person name="van der Nest A."/>
            <person name="van Dijk A."/>
            <person name="van Heerden A."/>
            <person name="van Vuuren N."/>
            <person name="Yilmaz N."/>
            <person name="Duong T.A."/>
            <person name="van der Merwe N.A."/>
            <person name="Wingfield M.J."/>
            <person name="Wingfield B.D."/>
        </authorList>
    </citation>
    <scope>NUCLEOTIDE SEQUENCE [LARGE SCALE GENOMIC DNA]</scope>
    <source>
        <strain evidence="1 2">CMW 12675</strain>
    </source>
</reference>
<name>A0ABR3ZJN1_9PEZI</name>
<comment type="caution">
    <text evidence="1">The sequence shown here is derived from an EMBL/GenBank/DDBJ whole genome shotgun (WGS) entry which is preliminary data.</text>
</comment>
<protein>
    <submittedName>
        <fullName evidence="1">Uncharacterized protein</fullName>
    </submittedName>
</protein>
<organism evidence="1 2">
    <name type="scientific">Ceratocystis pirilliformis</name>
    <dbReference type="NCBI Taxonomy" id="259994"/>
    <lineage>
        <taxon>Eukaryota</taxon>
        <taxon>Fungi</taxon>
        <taxon>Dikarya</taxon>
        <taxon>Ascomycota</taxon>
        <taxon>Pezizomycotina</taxon>
        <taxon>Sordariomycetes</taxon>
        <taxon>Hypocreomycetidae</taxon>
        <taxon>Microascales</taxon>
        <taxon>Ceratocystidaceae</taxon>
        <taxon>Ceratocystis</taxon>
    </lineage>
</organism>
<dbReference type="Proteomes" id="UP001583280">
    <property type="component" value="Unassembled WGS sequence"/>
</dbReference>
<evidence type="ECO:0000313" key="1">
    <source>
        <dbReference type="EMBL" id="KAL1900442.1"/>
    </source>
</evidence>
<sequence>MTFSRKKAGTTPRKTLLQASETAPSLIYCCPKITESECLPPLWEPGKPHSITQERLRQIEAELKDAHDFLAFSRAARHELRGRVAIAKSVTVKELVLLSNSASGATRRRNLREAVDIFSSGIQDRETAWQLHKAELERRRVIIKLKMEEERLSE</sequence>
<dbReference type="EMBL" id="JAWDJO010000012">
    <property type="protein sequence ID" value="KAL1900442.1"/>
    <property type="molecule type" value="Genomic_DNA"/>
</dbReference>
<keyword evidence="2" id="KW-1185">Reference proteome</keyword>
<accession>A0ABR3ZJN1</accession>
<evidence type="ECO:0000313" key="2">
    <source>
        <dbReference type="Proteomes" id="UP001583280"/>
    </source>
</evidence>